<dbReference type="AlphaFoldDB" id="A2E3K0"/>
<gene>
    <name evidence="1" type="ORF">TVAG_400920</name>
</gene>
<accession>A2E3K0</accession>
<keyword evidence="2" id="KW-1185">Reference proteome</keyword>
<dbReference type="VEuPathDB" id="TrichDB:TVAG_536990"/>
<evidence type="ECO:0000313" key="1">
    <source>
        <dbReference type="EMBL" id="EAY12766.1"/>
    </source>
</evidence>
<evidence type="ECO:0000313" key="2">
    <source>
        <dbReference type="Proteomes" id="UP000001542"/>
    </source>
</evidence>
<organism evidence="1 2">
    <name type="scientific">Trichomonas vaginalis (strain ATCC PRA-98 / G3)</name>
    <dbReference type="NCBI Taxonomy" id="412133"/>
    <lineage>
        <taxon>Eukaryota</taxon>
        <taxon>Metamonada</taxon>
        <taxon>Parabasalia</taxon>
        <taxon>Trichomonadida</taxon>
        <taxon>Trichomonadidae</taxon>
        <taxon>Trichomonas</taxon>
    </lineage>
</organism>
<dbReference type="EMBL" id="DS113296">
    <property type="protein sequence ID" value="EAY12766.1"/>
    <property type="molecule type" value="Genomic_DNA"/>
</dbReference>
<dbReference type="Proteomes" id="UP000001542">
    <property type="component" value="Unassembled WGS sequence"/>
</dbReference>
<sequence length="102" mass="10711">MYAMRTEYLGKYSNNISFAVGFGGSSGVSVVSVPSVGSVGVSASLDFNALALKDLNVRAPGFTKDFINALIVPGKLLLALSKFLMLPSCTSIALCKKSILFL</sequence>
<reference evidence="1" key="2">
    <citation type="journal article" date="2007" name="Science">
        <title>Draft genome sequence of the sexually transmitted pathogen Trichomonas vaginalis.</title>
        <authorList>
            <person name="Carlton J.M."/>
            <person name="Hirt R.P."/>
            <person name="Silva J.C."/>
            <person name="Delcher A.L."/>
            <person name="Schatz M."/>
            <person name="Zhao Q."/>
            <person name="Wortman J.R."/>
            <person name="Bidwell S.L."/>
            <person name="Alsmark U.C.M."/>
            <person name="Besteiro S."/>
            <person name="Sicheritz-Ponten T."/>
            <person name="Noel C.J."/>
            <person name="Dacks J.B."/>
            <person name="Foster P.G."/>
            <person name="Simillion C."/>
            <person name="Van de Peer Y."/>
            <person name="Miranda-Saavedra D."/>
            <person name="Barton G.J."/>
            <person name="Westrop G.D."/>
            <person name="Mueller S."/>
            <person name="Dessi D."/>
            <person name="Fiori P.L."/>
            <person name="Ren Q."/>
            <person name="Paulsen I."/>
            <person name="Zhang H."/>
            <person name="Bastida-Corcuera F.D."/>
            <person name="Simoes-Barbosa A."/>
            <person name="Brown M.T."/>
            <person name="Hayes R.D."/>
            <person name="Mukherjee M."/>
            <person name="Okumura C.Y."/>
            <person name="Schneider R."/>
            <person name="Smith A.J."/>
            <person name="Vanacova S."/>
            <person name="Villalvazo M."/>
            <person name="Haas B.J."/>
            <person name="Pertea M."/>
            <person name="Feldblyum T.V."/>
            <person name="Utterback T.R."/>
            <person name="Shu C.L."/>
            <person name="Osoegawa K."/>
            <person name="de Jong P.J."/>
            <person name="Hrdy I."/>
            <person name="Horvathova L."/>
            <person name="Zubacova Z."/>
            <person name="Dolezal P."/>
            <person name="Malik S.B."/>
            <person name="Logsdon J.M. Jr."/>
            <person name="Henze K."/>
            <person name="Gupta A."/>
            <person name="Wang C.C."/>
            <person name="Dunne R.L."/>
            <person name="Upcroft J.A."/>
            <person name="Upcroft P."/>
            <person name="White O."/>
            <person name="Salzberg S.L."/>
            <person name="Tang P."/>
            <person name="Chiu C.-H."/>
            <person name="Lee Y.-S."/>
            <person name="Embley T.M."/>
            <person name="Coombs G.H."/>
            <person name="Mottram J.C."/>
            <person name="Tachezy J."/>
            <person name="Fraser-Liggett C.M."/>
            <person name="Johnson P.J."/>
        </authorList>
    </citation>
    <scope>NUCLEOTIDE SEQUENCE [LARGE SCALE GENOMIC DNA]</scope>
    <source>
        <strain evidence="1">G3</strain>
    </source>
</reference>
<dbReference type="InParanoid" id="A2E3K0"/>
<name>A2E3K0_TRIV3</name>
<dbReference type="VEuPathDB" id="TrichDB:TVAGG3_0634680"/>
<protein>
    <submittedName>
        <fullName evidence="1">Uncharacterized protein</fullName>
    </submittedName>
</protein>
<proteinExistence type="predicted"/>
<reference evidence="1" key="1">
    <citation type="submission" date="2006-10" db="EMBL/GenBank/DDBJ databases">
        <authorList>
            <person name="Amadeo P."/>
            <person name="Zhao Q."/>
            <person name="Wortman J."/>
            <person name="Fraser-Liggett C."/>
            <person name="Carlton J."/>
        </authorList>
    </citation>
    <scope>NUCLEOTIDE SEQUENCE</scope>
    <source>
        <strain evidence="1">G3</strain>
    </source>
</reference>